<dbReference type="GO" id="GO:0052656">
    <property type="term" value="F:L-isoleucine-2-oxoglutarate transaminase activity"/>
    <property type="evidence" value="ECO:0007669"/>
    <property type="project" value="RHEA"/>
</dbReference>
<dbReference type="NCBIfam" id="NF009897">
    <property type="entry name" value="PRK13357.1"/>
    <property type="match status" value="1"/>
</dbReference>
<comment type="catalytic activity">
    <reaction evidence="14 18">
        <text>L-leucine + 2-oxoglutarate = 4-methyl-2-oxopentanoate + L-glutamate</text>
        <dbReference type="Rhea" id="RHEA:18321"/>
        <dbReference type="ChEBI" id="CHEBI:16810"/>
        <dbReference type="ChEBI" id="CHEBI:17865"/>
        <dbReference type="ChEBI" id="CHEBI:29985"/>
        <dbReference type="ChEBI" id="CHEBI:57427"/>
        <dbReference type="EC" id="2.6.1.42"/>
    </reaction>
</comment>
<dbReference type="GO" id="GO:0009097">
    <property type="term" value="P:isoleucine biosynthetic process"/>
    <property type="evidence" value="ECO:0007669"/>
    <property type="project" value="UniProtKB-UniPathway"/>
</dbReference>
<evidence type="ECO:0000256" key="2">
    <source>
        <dbReference type="ARBA" id="ARBA00003109"/>
    </source>
</evidence>
<evidence type="ECO:0000256" key="12">
    <source>
        <dbReference type="ARBA" id="ARBA00048212"/>
    </source>
</evidence>
<dbReference type="Gene3D" id="3.30.470.10">
    <property type="match status" value="1"/>
</dbReference>
<dbReference type="STRING" id="984262.SGRA_2331"/>
<evidence type="ECO:0000256" key="13">
    <source>
        <dbReference type="ARBA" id="ARBA00048798"/>
    </source>
</evidence>
<comment type="function">
    <text evidence="2">Acts on leucine, isoleucine and valine.</text>
</comment>
<dbReference type="InterPro" id="IPR043132">
    <property type="entry name" value="BCAT-like_C"/>
</dbReference>
<dbReference type="UniPathway" id="UPA00047">
    <property type="reaction ID" value="UER00058"/>
</dbReference>
<comment type="pathway">
    <text evidence="3">Amino-acid biosynthesis; L-isoleucine biosynthesis; L-isoleucine from 2-oxobutanoate: step 4/4.</text>
</comment>
<dbReference type="InterPro" id="IPR018300">
    <property type="entry name" value="Aminotrans_IV_CS"/>
</dbReference>
<dbReference type="GO" id="GO:0052654">
    <property type="term" value="F:L-leucine-2-oxoglutarate transaminase activity"/>
    <property type="evidence" value="ECO:0007669"/>
    <property type="project" value="RHEA"/>
</dbReference>
<dbReference type="EMBL" id="CP002831">
    <property type="protein sequence ID" value="AFC25060.1"/>
    <property type="molecule type" value="Genomic_DNA"/>
</dbReference>
<evidence type="ECO:0000256" key="14">
    <source>
        <dbReference type="ARBA" id="ARBA00049229"/>
    </source>
</evidence>
<dbReference type="Gene3D" id="3.20.10.10">
    <property type="entry name" value="D-amino Acid Aminotransferase, subunit A, domain 2"/>
    <property type="match status" value="1"/>
</dbReference>
<evidence type="ECO:0000256" key="15">
    <source>
        <dbReference type="PIRSR" id="PIRSR006468-1"/>
    </source>
</evidence>
<gene>
    <name evidence="19" type="primary">ilvE</name>
    <name evidence="19" type="ordered locus">SGRA_2331</name>
</gene>
<evidence type="ECO:0000256" key="7">
    <source>
        <dbReference type="ARBA" id="ARBA00022576"/>
    </source>
</evidence>
<evidence type="ECO:0000256" key="6">
    <source>
        <dbReference type="ARBA" id="ARBA00009320"/>
    </source>
</evidence>
<dbReference type="PIRSF" id="PIRSF006468">
    <property type="entry name" value="BCAT1"/>
    <property type="match status" value="1"/>
</dbReference>
<comment type="similarity">
    <text evidence="6 16">Belongs to the class-IV pyridoxal-phosphate-dependent aminotransferase family.</text>
</comment>
<comment type="catalytic activity">
    <reaction evidence="13 18">
        <text>L-isoleucine + 2-oxoglutarate = (S)-3-methyl-2-oxopentanoate + L-glutamate</text>
        <dbReference type="Rhea" id="RHEA:24801"/>
        <dbReference type="ChEBI" id="CHEBI:16810"/>
        <dbReference type="ChEBI" id="CHEBI:29985"/>
        <dbReference type="ChEBI" id="CHEBI:35146"/>
        <dbReference type="ChEBI" id="CHEBI:58045"/>
        <dbReference type="EC" id="2.6.1.42"/>
    </reaction>
</comment>
<evidence type="ECO:0000313" key="19">
    <source>
        <dbReference type="EMBL" id="AFC25060.1"/>
    </source>
</evidence>
<dbReference type="AlphaFoldDB" id="H6L476"/>
<dbReference type="PROSITE" id="PS00770">
    <property type="entry name" value="AA_TRANSFER_CLASS_4"/>
    <property type="match status" value="1"/>
</dbReference>
<organism evidence="19 20">
    <name type="scientific">Saprospira grandis (strain Lewin)</name>
    <dbReference type="NCBI Taxonomy" id="984262"/>
    <lineage>
        <taxon>Bacteria</taxon>
        <taxon>Pseudomonadati</taxon>
        <taxon>Bacteroidota</taxon>
        <taxon>Saprospiria</taxon>
        <taxon>Saprospirales</taxon>
        <taxon>Saprospiraceae</taxon>
        <taxon>Saprospira</taxon>
    </lineage>
</organism>
<dbReference type="InterPro" id="IPR036038">
    <property type="entry name" value="Aminotransferase-like"/>
</dbReference>
<comment type="pathway">
    <text evidence="5">Amino-acid biosynthesis; L-leucine biosynthesis; L-leucine from 3-methyl-2-oxobutanoate: step 4/4.</text>
</comment>
<dbReference type="InterPro" id="IPR033939">
    <property type="entry name" value="BCAT_family"/>
</dbReference>
<dbReference type="UniPathway" id="UPA00048">
    <property type="reaction ID" value="UER00073"/>
</dbReference>
<evidence type="ECO:0000256" key="17">
    <source>
        <dbReference type="RuleBase" id="RU004516"/>
    </source>
</evidence>
<sequence>MKYPISVELTKQSRLAEVDFDNLIFGRVMSDHMFVADYIDGEWTDCRILPYGPMPMSPAIMGLHYGQAIFEGMKANKSTKTGEPILFRPELHVERLNRSAKRLAMPEIPAEIFLEGVHRLVDLDRDFIPQSEGSALYLRPHMFATDAYLGVRASDTYRFVIMSCPVGPYYPKPVKIKVAEKYVRAFPGGVGFAKAAGNYAATLAPALEAKEQGFDQILWLDGKEFKYLQECGTMNIFVVIDGKVITPPTTDAILAGITRDSLIHLLKDKGFEVEERNISIQEVIEAHQAGKLDEMFGSGTAAVISHISDFSYKGKNFELSPIQGRKVGPMAKKLIQDYKVDAVEDTFNWLLPVRTTNKELSK</sequence>
<evidence type="ECO:0000256" key="3">
    <source>
        <dbReference type="ARBA" id="ARBA00004824"/>
    </source>
</evidence>
<dbReference type="InterPro" id="IPR005786">
    <property type="entry name" value="B_amino_transII"/>
</dbReference>
<keyword evidence="20" id="KW-1185">Reference proteome</keyword>
<evidence type="ECO:0000256" key="4">
    <source>
        <dbReference type="ARBA" id="ARBA00004931"/>
    </source>
</evidence>
<feature type="modified residue" description="N6-(pyridoxal phosphate)lysine" evidence="15">
    <location>
        <position position="194"/>
    </location>
</feature>
<dbReference type="eggNOG" id="COG0115">
    <property type="taxonomic scope" value="Bacteria"/>
</dbReference>
<evidence type="ECO:0000256" key="10">
    <source>
        <dbReference type="ARBA" id="ARBA00022898"/>
    </source>
</evidence>
<dbReference type="Proteomes" id="UP000007519">
    <property type="component" value="Chromosome"/>
</dbReference>
<dbReference type="SUPFAM" id="SSF56752">
    <property type="entry name" value="D-aminoacid aminotransferase-like PLP-dependent enzymes"/>
    <property type="match status" value="1"/>
</dbReference>
<dbReference type="KEGG" id="sgn:SGRA_2331"/>
<accession>H6L476</accession>
<evidence type="ECO:0000256" key="16">
    <source>
        <dbReference type="RuleBase" id="RU004106"/>
    </source>
</evidence>
<dbReference type="InterPro" id="IPR043131">
    <property type="entry name" value="BCAT-like_N"/>
</dbReference>
<dbReference type="PANTHER" id="PTHR11825">
    <property type="entry name" value="SUBGROUP IIII AMINOTRANSFERASE"/>
    <property type="match status" value="1"/>
</dbReference>
<evidence type="ECO:0000256" key="11">
    <source>
        <dbReference type="ARBA" id="ARBA00023304"/>
    </source>
</evidence>
<comment type="catalytic activity">
    <reaction evidence="12 18">
        <text>L-valine + 2-oxoglutarate = 3-methyl-2-oxobutanoate + L-glutamate</text>
        <dbReference type="Rhea" id="RHEA:24813"/>
        <dbReference type="ChEBI" id="CHEBI:11851"/>
        <dbReference type="ChEBI" id="CHEBI:16810"/>
        <dbReference type="ChEBI" id="CHEBI:29985"/>
        <dbReference type="ChEBI" id="CHEBI:57762"/>
        <dbReference type="EC" id="2.6.1.42"/>
    </reaction>
</comment>
<keyword evidence="9 18" id="KW-0808">Transferase</keyword>
<evidence type="ECO:0000313" key="20">
    <source>
        <dbReference type="Proteomes" id="UP000007519"/>
    </source>
</evidence>
<reference evidence="19 20" key="1">
    <citation type="journal article" date="2012" name="Stand. Genomic Sci.">
        <title>Complete genome sequencing and analysis of Saprospira grandis str. Lewin, a predatory marine bacterium.</title>
        <authorList>
            <person name="Saw J.H."/>
            <person name="Yuryev A."/>
            <person name="Kanbe M."/>
            <person name="Hou S."/>
            <person name="Young A.G."/>
            <person name="Aizawa S."/>
            <person name="Alam M."/>
        </authorList>
    </citation>
    <scope>NUCLEOTIDE SEQUENCE [LARGE SCALE GENOMIC DNA]</scope>
    <source>
        <strain evidence="19 20">Lewin</strain>
    </source>
</reference>
<dbReference type="GO" id="GO:0009098">
    <property type="term" value="P:L-leucine biosynthetic process"/>
    <property type="evidence" value="ECO:0007669"/>
    <property type="project" value="UniProtKB-UniPathway"/>
</dbReference>
<evidence type="ECO:0000256" key="5">
    <source>
        <dbReference type="ARBA" id="ARBA00005072"/>
    </source>
</evidence>
<dbReference type="Pfam" id="PF01063">
    <property type="entry name" value="Aminotran_4"/>
    <property type="match status" value="1"/>
</dbReference>
<dbReference type="NCBIfam" id="TIGR01123">
    <property type="entry name" value="ilvE_II"/>
    <property type="match status" value="1"/>
</dbReference>
<evidence type="ECO:0000256" key="8">
    <source>
        <dbReference type="ARBA" id="ARBA00022605"/>
    </source>
</evidence>
<dbReference type="CDD" id="cd01557">
    <property type="entry name" value="BCAT_beta_family"/>
    <property type="match status" value="1"/>
</dbReference>
<evidence type="ECO:0000256" key="9">
    <source>
        <dbReference type="ARBA" id="ARBA00022679"/>
    </source>
</evidence>
<dbReference type="GO" id="GO:0052655">
    <property type="term" value="F:L-valine-2-oxoglutarate transaminase activity"/>
    <property type="evidence" value="ECO:0007669"/>
    <property type="project" value="RHEA"/>
</dbReference>
<keyword evidence="8 18" id="KW-0028">Amino-acid biosynthesis</keyword>
<comment type="cofactor">
    <cofactor evidence="1 17">
        <name>pyridoxal 5'-phosphate</name>
        <dbReference type="ChEBI" id="CHEBI:597326"/>
    </cofactor>
</comment>
<protein>
    <recommendedName>
        <fullName evidence="18">Branched-chain-amino-acid aminotransferase</fullName>
        <ecNumber evidence="18">2.6.1.42</ecNumber>
    </recommendedName>
</protein>
<dbReference type="InterPro" id="IPR001544">
    <property type="entry name" value="Aminotrans_IV"/>
</dbReference>
<keyword evidence="7 18" id="KW-0032">Aminotransferase</keyword>
<dbReference type="GO" id="GO:0009099">
    <property type="term" value="P:L-valine biosynthetic process"/>
    <property type="evidence" value="ECO:0007669"/>
    <property type="project" value="UniProtKB-UniPathway"/>
</dbReference>
<evidence type="ECO:0000256" key="1">
    <source>
        <dbReference type="ARBA" id="ARBA00001933"/>
    </source>
</evidence>
<proteinExistence type="inferred from homology"/>
<dbReference type="EC" id="2.6.1.42" evidence="18"/>
<evidence type="ECO:0000256" key="18">
    <source>
        <dbReference type="RuleBase" id="RU004517"/>
    </source>
</evidence>
<comment type="pathway">
    <text evidence="4">Amino-acid biosynthesis; L-valine biosynthesis; L-valine from pyruvate: step 4/4.</text>
</comment>
<keyword evidence="10 17" id="KW-0663">Pyridoxal phosphate</keyword>
<dbReference type="PANTHER" id="PTHR11825:SF44">
    <property type="entry name" value="BRANCHED-CHAIN-AMINO-ACID AMINOTRANSFERASE"/>
    <property type="match status" value="1"/>
</dbReference>
<name>H6L476_SAPGL</name>
<dbReference type="UniPathway" id="UPA00049">
    <property type="reaction ID" value="UER00062"/>
</dbReference>
<dbReference type="RefSeq" id="WP_015692675.1">
    <property type="nucleotide sequence ID" value="NC_016940.1"/>
</dbReference>
<keyword evidence="11 18" id="KW-0100">Branched-chain amino acid biosynthesis</keyword>
<dbReference type="HOGENOM" id="CLU_031922_0_2_10"/>